<feature type="domain" description="Mannitol dehydrogenase C-terminal" evidence="4">
    <location>
        <begin position="236"/>
        <end position="342"/>
    </location>
</feature>
<keyword evidence="6" id="KW-1185">Reference proteome</keyword>
<dbReference type="Pfam" id="PF01232">
    <property type="entry name" value="Mannitol_dh"/>
    <property type="match status" value="1"/>
</dbReference>
<organism evidence="5 6">
    <name type="scientific">Neotabrizicola shimadae</name>
    <dbReference type="NCBI Taxonomy" id="2807096"/>
    <lineage>
        <taxon>Bacteria</taxon>
        <taxon>Pseudomonadati</taxon>
        <taxon>Pseudomonadota</taxon>
        <taxon>Alphaproteobacteria</taxon>
        <taxon>Rhodobacterales</taxon>
        <taxon>Paracoccaceae</taxon>
        <taxon>Neotabrizicola</taxon>
    </lineage>
</organism>
<dbReference type="PANTHER" id="PTHR30524">
    <property type="entry name" value="MANNITOL-1-PHOSPHATE 5-DEHYDROGENASE"/>
    <property type="match status" value="1"/>
</dbReference>
<evidence type="ECO:0000256" key="2">
    <source>
        <dbReference type="ARBA" id="ARBA00023027"/>
    </source>
</evidence>
<dbReference type="InterPro" id="IPR013118">
    <property type="entry name" value="Mannitol_DH_C"/>
</dbReference>
<keyword evidence="2" id="KW-0520">NAD</keyword>
<gene>
    <name evidence="5" type="ORF">JO391_16720</name>
</gene>
<dbReference type="GO" id="GO:0016491">
    <property type="term" value="F:oxidoreductase activity"/>
    <property type="evidence" value="ECO:0007669"/>
    <property type="project" value="UniProtKB-KW"/>
</dbReference>
<dbReference type="Gene3D" id="1.10.1040.10">
    <property type="entry name" value="N-(1-d-carboxylethyl)-l-norvaline Dehydrogenase, domain 2"/>
    <property type="match status" value="1"/>
</dbReference>
<dbReference type="Gene3D" id="3.40.50.720">
    <property type="entry name" value="NAD(P)-binding Rossmann-like Domain"/>
    <property type="match status" value="1"/>
</dbReference>
<dbReference type="InterPro" id="IPR036291">
    <property type="entry name" value="NAD(P)-bd_dom_sf"/>
</dbReference>
<evidence type="ECO:0000256" key="1">
    <source>
        <dbReference type="ARBA" id="ARBA00023002"/>
    </source>
</evidence>
<protein>
    <submittedName>
        <fullName evidence="5">Mannitol dehydrogenase family protein</fullName>
    </submittedName>
</protein>
<dbReference type="AlphaFoldDB" id="A0A8G1EDF6"/>
<dbReference type="InterPro" id="IPR013131">
    <property type="entry name" value="Mannitol_DH_N"/>
</dbReference>
<evidence type="ECO:0000313" key="6">
    <source>
        <dbReference type="Proteomes" id="UP000826300"/>
    </source>
</evidence>
<reference evidence="5" key="1">
    <citation type="submission" date="2021-02" db="EMBL/GenBank/DDBJ databases">
        <title>Rhodobacter shimadae sp. nov., an aerobic anoxygenic phototrophic bacterium isolated from a hot spring.</title>
        <authorList>
            <person name="Muramatsu S."/>
            <person name="Haruta S."/>
            <person name="Hirose S."/>
            <person name="Hanada S."/>
        </authorList>
    </citation>
    <scope>NUCLEOTIDE SEQUENCE</scope>
    <source>
        <strain evidence="5">N10</strain>
    </source>
</reference>
<dbReference type="EMBL" id="CP069370">
    <property type="protein sequence ID" value="QYZ69359.1"/>
    <property type="molecule type" value="Genomic_DNA"/>
</dbReference>
<name>A0A8G1EDF6_9RHOB</name>
<accession>A0A8G1EDF6</accession>
<proteinExistence type="predicted"/>
<dbReference type="InterPro" id="IPR008927">
    <property type="entry name" value="6-PGluconate_DH-like_C_sf"/>
</dbReference>
<dbReference type="SUPFAM" id="SSF51735">
    <property type="entry name" value="NAD(P)-binding Rossmann-fold domains"/>
    <property type="match status" value="1"/>
</dbReference>
<dbReference type="InterPro" id="IPR013328">
    <property type="entry name" value="6PGD_dom2"/>
</dbReference>
<dbReference type="KEGG" id="nsm:JO391_16720"/>
<dbReference type="RefSeq" id="WP_220661577.1">
    <property type="nucleotide sequence ID" value="NZ_CP069370.1"/>
</dbReference>
<dbReference type="SUPFAM" id="SSF48179">
    <property type="entry name" value="6-phosphogluconate dehydrogenase C-terminal domain-like"/>
    <property type="match status" value="1"/>
</dbReference>
<feature type="domain" description="Mannitol dehydrogenase N-terminal" evidence="3">
    <location>
        <begin position="6"/>
        <end position="218"/>
    </location>
</feature>
<sequence>MPKTPILQFGTSRFLQAHADLFLSEGRASQGPVTVVQSSGDAGRSSRLAALAGPQGFAVRIQGLERGQPVTREQRVTSVVRALNSATDWTEICRIGAEEARIILSNTSEKGFVPQPADAAPAFDQAMSYPAKLTHLLLARFRAGGAPVQVMPTELVARNGEVLRDRVMELSRPLDMAFADWVAGQVIFANSLVDRIVSAPLEPAGALAEPYALWAIEARPGLIAPVLHPAVQIVDDLGPIERRKLYILNLGHTWMVARWAGRSDISLVREVMADPAWRSELAALYRDEVLPVFAAAEDGTAAAYVDQTMDRFANPYLDHRLSDIAQNHAEKLQRRVAAFLAWAETLGLAGRQPRLAALLA</sequence>
<evidence type="ECO:0000259" key="3">
    <source>
        <dbReference type="Pfam" id="PF01232"/>
    </source>
</evidence>
<evidence type="ECO:0000313" key="5">
    <source>
        <dbReference type="EMBL" id="QYZ69359.1"/>
    </source>
</evidence>
<dbReference type="Pfam" id="PF08125">
    <property type="entry name" value="Mannitol_dh_C"/>
    <property type="match status" value="1"/>
</dbReference>
<keyword evidence="1" id="KW-0560">Oxidoreductase</keyword>
<dbReference type="Proteomes" id="UP000826300">
    <property type="component" value="Chromosome"/>
</dbReference>
<evidence type="ECO:0000259" key="4">
    <source>
        <dbReference type="Pfam" id="PF08125"/>
    </source>
</evidence>
<dbReference type="PANTHER" id="PTHR30524:SF0">
    <property type="entry name" value="ALTRONATE OXIDOREDUCTASE-RELATED"/>
    <property type="match status" value="1"/>
</dbReference>